<evidence type="ECO:0000256" key="1">
    <source>
        <dbReference type="SAM" id="MobiDB-lite"/>
    </source>
</evidence>
<dbReference type="InterPro" id="IPR052535">
    <property type="entry name" value="Bacilysin_H2HPP_isomerase"/>
</dbReference>
<dbReference type="PANTHER" id="PTHR40112:SF1">
    <property type="entry name" value="H2HPP ISOMERASE"/>
    <property type="match status" value="1"/>
</dbReference>
<dbReference type="Gene3D" id="2.60.120.10">
    <property type="entry name" value="Jelly Rolls"/>
    <property type="match status" value="1"/>
</dbReference>
<sequence>MSDPESEVGAPGPDRRPSAADPYFIPSGAGTRHAPFPGVELFVSAGRGLMLSVVEFQPGGVVPEHAHPHEQMGYLVSGRLEFTVGGLTRILGPGDLWRIPGGVPHRVVALDGPAVALDAFHPIREDYLRHPSPCPSCGTLLEGHGVTCWHCGRSGQGGPVDPPPAPR</sequence>
<dbReference type="AlphaFoldDB" id="A0A518H0F1"/>
<dbReference type="KEGG" id="tpla:ElP_22070"/>
<protein>
    <submittedName>
        <fullName evidence="3">Cupin domain protein</fullName>
    </submittedName>
</protein>
<gene>
    <name evidence="3" type="ORF">ElP_22070</name>
</gene>
<dbReference type="Pfam" id="PF07883">
    <property type="entry name" value="Cupin_2"/>
    <property type="match status" value="1"/>
</dbReference>
<dbReference type="OrthoDB" id="9811153at2"/>
<dbReference type="InterPro" id="IPR011051">
    <property type="entry name" value="RmlC_Cupin_sf"/>
</dbReference>
<dbReference type="RefSeq" id="WP_145269135.1">
    <property type="nucleotide sequence ID" value="NZ_CP036426.1"/>
</dbReference>
<dbReference type="InterPro" id="IPR014710">
    <property type="entry name" value="RmlC-like_jellyroll"/>
</dbReference>
<keyword evidence="4" id="KW-1185">Reference proteome</keyword>
<accession>A0A518H0F1</accession>
<organism evidence="3 4">
    <name type="scientific">Tautonia plasticadhaerens</name>
    <dbReference type="NCBI Taxonomy" id="2527974"/>
    <lineage>
        <taxon>Bacteria</taxon>
        <taxon>Pseudomonadati</taxon>
        <taxon>Planctomycetota</taxon>
        <taxon>Planctomycetia</taxon>
        <taxon>Isosphaerales</taxon>
        <taxon>Isosphaeraceae</taxon>
        <taxon>Tautonia</taxon>
    </lineage>
</organism>
<evidence type="ECO:0000313" key="3">
    <source>
        <dbReference type="EMBL" id="QDV34322.1"/>
    </source>
</evidence>
<dbReference type="Proteomes" id="UP000317835">
    <property type="component" value="Chromosome"/>
</dbReference>
<feature type="domain" description="Cupin type-2" evidence="2">
    <location>
        <begin position="53"/>
        <end position="119"/>
    </location>
</feature>
<dbReference type="SUPFAM" id="SSF51182">
    <property type="entry name" value="RmlC-like cupins"/>
    <property type="match status" value="1"/>
</dbReference>
<dbReference type="PANTHER" id="PTHR40112">
    <property type="entry name" value="H2HPP ISOMERASE"/>
    <property type="match status" value="1"/>
</dbReference>
<feature type="region of interest" description="Disordered" evidence="1">
    <location>
        <begin position="1"/>
        <end position="26"/>
    </location>
</feature>
<dbReference type="InterPro" id="IPR013096">
    <property type="entry name" value="Cupin_2"/>
</dbReference>
<reference evidence="3 4" key="1">
    <citation type="submission" date="2019-02" db="EMBL/GenBank/DDBJ databases">
        <title>Deep-cultivation of Planctomycetes and their phenomic and genomic characterization uncovers novel biology.</title>
        <authorList>
            <person name="Wiegand S."/>
            <person name="Jogler M."/>
            <person name="Boedeker C."/>
            <person name="Pinto D."/>
            <person name="Vollmers J."/>
            <person name="Rivas-Marin E."/>
            <person name="Kohn T."/>
            <person name="Peeters S.H."/>
            <person name="Heuer A."/>
            <person name="Rast P."/>
            <person name="Oberbeckmann S."/>
            <person name="Bunk B."/>
            <person name="Jeske O."/>
            <person name="Meyerdierks A."/>
            <person name="Storesund J.E."/>
            <person name="Kallscheuer N."/>
            <person name="Luecker S."/>
            <person name="Lage O.M."/>
            <person name="Pohl T."/>
            <person name="Merkel B.J."/>
            <person name="Hornburger P."/>
            <person name="Mueller R.-W."/>
            <person name="Bruemmer F."/>
            <person name="Labrenz M."/>
            <person name="Spormann A.M."/>
            <person name="Op den Camp H."/>
            <person name="Overmann J."/>
            <person name="Amann R."/>
            <person name="Jetten M.S.M."/>
            <person name="Mascher T."/>
            <person name="Medema M.H."/>
            <person name="Devos D.P."/>
            <person name="Kaster A.-K."/>
            <person name="Ovreas L."/>
            <person name="Rohde M."/>
            <person name="Galperin M.Y."/>
            <person name="Jogler C."/>
        </authorList>
    </citation>
    <scope>NUCLEOTIDE SEQUENCE [LARGE SCALE GENOMIC DNA]</scope>
    <source>
        <strain evidence="3 4">ElP</strain>
    </source>
</reference>
<proteinExistence type="predicted"/>
<dbReference type="EMBL" id="CP036426">
    <property type="protein sequence ID" value="QDV34322.1"/>
    <property type="molecule type" value="Genomic_DNA"/>
</dbReference>
<name>A0A518H0F1_9BACT</name>
<evidence type="ECO:0000313" key="4">
    <source>
        <dbReference type="Proteomes" id="UP000317835"/>
    </source>
</evidence>
<evidence type="ECO:0000259" key="2">
    <source>
        <dbReference type="Pfam" id="PF07883"/>
    </source>
</evidence>
<dbReference type="CDD" id="cd02238">
    <property type="entry name" value="cupin_KdgF"/>
    <property type="match status" value="1"/>
</dbReference>